<name>A0A1G2I5J1_9BACT</name>
<dbReference type="PANTHER" id="PTHR38471">
    <property type="entry name" value="FOUR HELIX BUNDLE PROTEIN"/>
    <property type="match status" value="1"/>
</dbReference>
<accession>A0A1G2I5J1</accession>
<dbReference type="NCBIfam" id="TIGR02436">
    <property type="entry name" value="four helix bundle protein"/>
    <property type="match status" value="1"/>
</dbReference>
<dbReference type="AlphaFoldDB" id="A0A1G2I5J1"/>
<dbReference type="STRING" id="1802207.A3D44_02565"/>
<evidence type="ECO:0000313" key="1">
    <source>
        <dbReference type="EMBL" id="OGZ69318.1"/>
    </source>
</evidence>
<dbReference type="SUPFAM" id="SSF158446">
    <property type="entry name" value="IVS-encoded protein-like"/>
    <property type="match status" value="1"/>
</dbReference>
<dbReference type="Gene3D" id="1.20.1440.60">
    <property type="entry name" value="23S rRNA-intervening sequence"/>
    <property type="match status" value="1"/>
</dbReference>
<proteinExistence type="predicted"/>
<dbReference type="EMBL" id="MHOT01000012">
    <property type="protein sequence ID" value="OGZ69318.1"/>
    <property type="molecule type" value="Genomic_DNA"/>
</dbReference>
<protein>
    <submittedName>
        <fullName evidence="1">Four helix bundle protein</fullName>
    </submittedName>
</protein>
<reference evidence="1 2" key="1">
    <citation type="journal article" date="2016" name="Nat. Commun.">
        <title>Thousands of microbial genomes shed light on interconnected biogeochemical processes in an aquifer system.</title>
        <authorList>
            <person name="Anantharaman K."/>
            <person name="Brown C.T."/>
            <person name="Hug L.A."/>
            <person name="Sharon I."/>
            <person name="Castelle C.J."/>
            <person name="Probst A.J."/>
            <person name="Thomas B.C."/>
            <person name="Singh A."/>
            <person name="Wilkins M.J."/>
            <person name="Karaoz U."/>
            <person name="Brodie E.L."/>
            <person name="Williams K.H."/>
            <person name="Hubbard S.S."/>
            <person name="Banfield J.F."/>
        </authorList>
    </citation>
    <scope>NUCLEOTIDE SEQUENCE [LARGE SCALE GENOMIC DNA]</scope>
</reference>
<dbReference type="Proteomes" id="UP000178820">
    <property type="component" value="Unassembled WGS sequence"/>
</dbReference>
<dbReference type="InterPro" id="IPR036583">
    <property type="entry name" value="23S_rRNA_IVS_sf"/>
</dbReference>
<dbReference type="PANTHER" id="PTHR38471:SF2">
    <property type="entry name" value="FOUR HELIX BUNDLE PROTEIN"/>
    <property type="match status" value="1"/>
</dbReference>
<sequence>MNNEPISKIYDLEERTAKFGENIIKFARKIPKDVITLPLINQLVKSGTSVGANYCEADDAESKQDFKHKLGICKKEARETKHWLRMIVIAIPEIEKEAKILWQEAKELNLIFNAIIKKLK</sequence>
<organism evidence="1 2">
    <name type="scientific">Candidatus Staskawiczbacteria bacterium RIFCSPHIGHO2_02_FULL_42_22</name>
    <dbReference type="NCBI Taxonomy" id="1802207"/>
    <lineage>
        <taxon>Bacteria</taxon>
        <taxon>Candidatus Staskawicziibacteriota</taxon>
    </lineage>
</organism>
<evidence type="ECO:0000313" key="2">
    <source>
        <dbReference type="Proteomes" id="UP000178820"/>
    </source>
</evidence>
<gene>
    <name evidence="1" type="ORF">A3D44_02565</name>
</gene>
<comment type="caution">
    <text evidence="1">The sequence shown here is derived from an EMBL/GenBank/DDBJ whole genome shotgun (WGS) entry which is preliminary data.</text>
</comment>
<dbReference type="Pfam" id="PF05635">
    <property type="entry name" value="23S_rRNA_IVP"/>
    <property type="match status" value="1"/>
</dbReference>
<dbReference type="InterPro" id="IPR012657">
    <property type="entry name" value="23S_rRNA-intervening_sequence"/>
</dbReference>
<dbReference type="PIRSF" id="PIRSF035652">
    <property type="entry name" value="CHP02436"/>
    <property type="match status" value="1"/>
</dbReference>